<keyword evidence="2" id="KW-0732">Signal</keyword>
<comment type="caution">
    <text evidence="4">The sequence shown here is derived from an EMBL/GenBank/DDBJ whole genome shotgun (WGS) entry which is preliminary data.</text>
</comment>
<dbReference type="RefSeq" id="WP_253795396.1">
    <property type="nucleotide sequence ID" value="NZ_BAAAUB010000125.1"/>
</dbReference>
<organism evidence="4 5">
    <name type="scientific">Kitasatospora paracochleata</name>
    <dbReference type="NCBI Taxonomy" id="58354"/>
    <lineage>
        <taxon>Bacteria</taxon>
        <taxon>Bacillati</taxon>
        <taxon>Actinomycetota</taxon>
        <taxon>Actinomycetes</taxon>
        <taxon>Kitasatosporales</taxon>
        <taxon>Streptomycetaceae</taxon>
        <taxon>Kitasatospora</taxon>
    </lineage>
</organism>
<dbReference type="EMBL" id="JAMZDX010000002">
    <property type="protein sequence ID" value="MCP2308618.1"/>
    <property type="molecule type" value="Genomic_DNA"/>
</dbReference>
<dbReference type="Pfam" id="PF01522">
    <property type="entry name" value="Polysacc_deac_1"/>
    <property type="match status" value="1"/>
</dbReference>
<comment type="subcellular location">
    <subcellularLocation>
        <location evidence="1">Secreted</location>
    </subcellularLocation>
</comment>
<name>A0ABT1IU05_9ACTN</name>
<gene>
    <name evidence="4" type="ORF">FHR36_001742</name>
</gene>
<dbReference type="Gene3D" id="3.20.20.370">
    <property type="entry name" value="Glycoside hydrolase/deacetylase"/>
    <property type="match status" value="1"/>
</dbReference>
<proteinExistence type="predicted"/>
<evidence type="ECO:0000256" key="1">
    <source>
        <dbReference type="ARBA" id="ARBA00004613"/>
    </source>
</evidence>
<evidence type="ECO:0000313" key="5">
    <source>
        <dbReference type="Proteomes" id="UP001206483"/>
    </source>
</evidence>
<dbReference type="InterPro" id="IPR002509">
    <property type="entry name" value="NODB_dom"/>
</dbReference>
<dbReference type="SUPFAM" id="SSF88713">
    <property type="entry name" value="Glycoside hydrolase/deacetylase"/>
    <property type="match status" value="1"/>
</dbReference>
<dbReference type="PROSITE" id="PS51677">
    <property type="entry name" value="NODB"/>
    <property type="match status" value="1"/>
</dbReference>
<dbReference type="Proteomes" id="UP001206483">
    <property type="component" value="Unassembled WGS sequence"/>
</dbReference>
<dbReference type="CDD" id="cd10918">
    <property type="entry name" value="CE4_NodB_like_5s_6s"/>
    <property type="match status" value="1"/>
</dbReference>
<accession>A0ABT1IU05</accession>
<dbReference type="InterPro" id="IPR011330">
    <property type="entry name" value="Glyco_hydro/deAcase_b/a-brl"/>
</dbReference>
<keyword evidence="5" id="KW-1185">Reference proteome</keyword>
<evidence type="ECO:0000259" key="3">
    <source>
        <dbReference type="PROSITE" id="PS51677"/>
    </source>
</evidence>
<dbReference type="InterPro" id="IPR051398">
    <property type="entry name" value="Polysacch_Deacetylase"/>
</dbReference>
<evidence type="ECO:0000256" key="2">
    <source>
        <dbReference type="ARBA" id="ARBA00022729"/>
    </source>
</evidence>
<protein>
    <submittedName>
        <fullName evidence="4">Peptidoglycan/xylan/chitin deacetylase (PgdA/CDA1 family)</fullName>
    </submittedName>
</protein>
<reference evidence="4 5" key="1">
    <citation type="submission" date="2022-06" db="EMBL/GenBank/DDBJ databases">
        <title>Sequencing the genomes of 1000 actinobacteria strains.</title>
        <authorList>
            <person name="Klenk H.-P."/>
        </authorList>
    </citation>
    <scope>NUCLEOTIDE SEQUENCE [LARGE SCALE GENOMIC DNA]</scope>
    <source>
        <strain evidence="4 5">DSM 41656</strain>
    </source>
</reference>
<sequence>MTVVPVFLYHSVSTDPPSWIAPFTVTPNTFSAQLAQIAASGLTIIPLRQLVSALRGGPPVPDRSCVLTFDDGFADFYWTVAPVLSEKGLPATLYVTTGAIHPPGGPPSGSALPPAQMLNWRQVTTLDALGVEIGGHTRTHPQLDTLPAARLHDEIVDSKKQLEDAVSHQIHSFAYPHGYSSAAVRRKVAEAGYSSAAAVRNALSSPADEPLRIARLMVMADTSAERFAEWTRGRGAPAAPMPESVRTRAWRMYRRARAAFGTPPGGPQIREER</sequence>
<evidence type="ECO:0000313" key="4">
    <source>
        <dbReference type="EMBL" id="MCP2308618.1"/>
    </source>
</evidence>
<feature type="domain" description="NodB homology" evidence="3">
    <location>
        <begin position="63"/>
        <end position="273"/>
    </location>
</feature>
<dbReference type="PANTHER" id="PTHR34216">
    <property type="match status" value="1"/>
</dbReference>
<dbReference type="PANTHER" id="PTHR34216:SF3">
    <property type="entry name" value="POLY-BETA-1,6-N-ACETYL-D-GLUCOSAMINE N-DEACETYLASE"/>
    <property type="match status" value="1"/>
</dbReference>